<reference evidence="1 2" key="1">
    <citation type="journal article" date="2014" name="Am. J. Bot.">
        <title>Genome assembly and annotation for red clover (Trifolium pratense; Fabaceae).</title>
        <authorList>
            <person name="Istvanek J."/>
            <person name="Jaros M."/>
            <person name="Krenek A."/>
            <person name="Repkova J."/>
        </authorList>
    </citation>
    <scope>NUCLEOTIDE SEQUENCE [LARGE SCALE GENOMIC DNA]</scope>
    <source>
        <strain evidence="2">cv. Tatra</strain>
        <tissue evidence="1">Young leaves</tissue>
    </source>
</reference>
<organism evidence="1 2">
    <name type="scientific">Trifolium pratense</name>
    <name type="common">Red clover</name>
    <dbReference type="NCBI Taxonomy" id="57577"/>
    <lineage>
        <taxon>Eukaryota</taxon>
        <taxon>Viridiplantae</taxon>
        <taxon>Streptophyta</taxon>
        <taxon>Embryophyta</taxon>
        <taxon>Tracheophyta</taxon>
        <taxon>Spermatophyta</taxon>
        <taxon>Magnoliopsida</taxon>
        <taxon>eudicotyledons</taxon>
        <taxon>Gunneridae</taxon>
        <taxon>Pentapetalae</taxon>
        <taxon>rosids</taxon>
        <taxon>fabids</taxon>
        <taxon>Fabales</taxon>
        <taxon>Fabaceae</taxon>
        <taxon>Papilionoideae</taxon>
        <taxon>50 kb inversion clade</taxon>
        <taxon>NPAAA clade</taxon>
        <taxon>Hologalegina</taxon>
        <taxon>IRL clade</taxon>
        <taxon>Trifolieae</taxon>
        <taxon>Trifolium</taxon>
    </lineage>
</organism>
<reference evidence="1 2" key="2">
    <citation type="journal article" date="2017" name="Front. Plant Sci.">
        <title>Gene Classification and Mining of Molecular Markers Useful in Red Clover (Trifolium pratense) Breeding.</title>
        <authorList>
            <person name="Istvanek J."/>
            <person name="Dluhosova J."/>
            <person name="Dluhos P."/>
            <person name="Patkova L."/>
            <person name="Nedelnik J."/>
            <person name="Repkova J."/>
        </authorList>
    </citation>
    <scope>NUCLEOTIDE SEQUENCE [LARGE SCALE GENOMIC DNA]</scope>
    <source>
        <strain evidence="2">cv. Tatra</strain>
        <tissue evidence="1">Young leaves</tissue>
    </source>
</reference>
<dbReference type="EMBL" id="ASHM01148657">
    <property type="protein sequence ID" value="PNX62548.1"/>
    <property type="molecule type" value="Genomic_DNA"/>
</dbReference>
<dbReference type="Proteomes" id="UP000236291">
    <property type="component" value="Unassembled WGS sequence"/>
</dbReference>
<gene>
    <name evidence="1" type="ORF">L195_g061198</name>
</gene>
<proteinExistence type="predicted"/>
<evidence type="ECO:0000313" key="2">
    <source>
        <dbReference type="Proteomes" id="UP000236291"/>
    </source>
</evidence>
<comment type="caution">
    <text evidence="1">The sequence shown here is derived from an EMBL/GenBank/DDBJ whole genome shotgun (WGS) entry which is preliminary data.</text>
</comment>
<name>A0A2K3K8D8_TRIPR</name>
<evidence type="ECO:0000313" key="1">
    <source>
        <dbReference type="EMBL" id="PNX62548.1"/>
    </source>
</evidence>
<sequence>MDVGRGAAVKDCGVTYETRLDDGMSPSSTSINAYNETVIQAVKFIEYDISF</sequence>
<dbReference type="AlphaFoldDB" id="A0A2K3K8D8"/>
<protein>
    <submittedName>
        <fullName evidence="1">Uncharacterized protein</fullName>
    </submittedName>
</protein>
<accession>A0A2K3K8D8</accession>